<feature type="transmembrane region" description="Helical" evidence="8">
    <location>
        <begin position="212"/>
        <end position="234"/>
    </location>
</feature>
<evidence type="ECO:0000256" key="6">
    <source>
        <dbReference type="ARBA" id="ARBA00022989"/>
    </source>
</evidence>
<keyword evidence="8" id="KW-0769">Symport</keyword>
<protein>
    <submittedName>
        <fullName evidence="9">Amino-acid carrier protein AlsT</fullName>
    </submittedName>
</protein>
<evidence type="ECO:0000256" key="3">
    <source>
        <dbReference type="ARBA" id="ARBA00022448"/>
    </source>
</evidence>
<keyword evidence="5 8" id="KW-0812">Transmembrane</keyword>
<feature type="transmembrane region" description="Helical" evidence="8">
    <location>
        <begin position="357"/>
        <end position="377"/>
    </location>
</feature>
<feature type="transmembrane region" description="Helical" evidence="8">
    <location>
        <begin position="145"/>
        <end position="166"/>
    </location>
</feature>
<evidence type="ECO:0000256" key="7">
    <source>
        <dbReference type="ARBA" id="ARBA00023136"/>
    </source>
</evidence>
<dbReference type="PRINTS" id="PR00175">
    <property type="entry name" value="NAALASMPORT"/>
</dbReference>
<keyword evidence="4 8" id="KW-1003">Cell membrane</keyword>
<feature type="transmembrane region" description="Helical" evidence="8">
    <location>
        <begin position="300"/>
        <end position="322"/>
    </location>
</feature>
<feature type="transmembrane region" description="Helical" evidence="8">
    <location>
        <begin position="97"/>
        <end position="120"/>
    </location>
</feature>
<evidence type="ECO:0000256" key="1">
    <source>
        <dbReference type="ARBA" id="ARBA00004651"/>
    </source>
</evidence>
<evidence type="ECO:0000256" key="8">
    <source>
        <dbReference type="RuleBase" id="RU363064"/>
    </source>
</evidence>
<feature type="transmembrane region" description="Helical" evidence="8">
    <location>
        <begin position="172"/>
        <end position="200"/>
    </location>
</feature>
<keyword evidence="6 8" id="KW-1133">Transmembrane helix</keyword>
<evidence type="ECO:0000256" key="2">
    <source>
        <dbReference type="ARBA" id="ARBA00009261"/>
    </source>
</evidence>
<dbReference type="Pfam" id="PF01235">
    <property type="entry name" value="Na_Ala_symp"/>
    <property type="match status" value="1"/>
</dbReference>
<dbReference type="Proteomes" id="UP000822862">
    <property type="component" value="Chromosome"/>
</dbReference>
<comment type="similarity">
    <text evidence="2 8">Belongs to the alanine or glycine:cation symporter (AGCS) (TC 2.A.25) family.</text>
</comment>
<gene>
    <name evidence="9" type="ORF">RHAB15C_0000483</name>
</gene>
<feature type="transmembrane region" description="Helical" evidence="8">
    <location>
        <begin position="16"/>
        <end position="35"/>
    </location>
</feature>
<dbReference type="PROSITE" id="PS00873">
    <property type="entry name" value="NA_ALANINE_SYMP"/>
    <property type="match status" value="1"/>
</dbReference>
<dbReference type="PANTHER" id="PTHR30330:SF3">
    <property type="entry name" value="TRANSCRIPTIONAL REGULATOR, LRP FAMILY"/>
    <property type="match status" value="1"/>
</dbReference>
<evidence type="ECO:0000313" key="9">
    <source>
        <dbReference type="EMBL" id="QZA58607.1"/>
    </source>
</evidence>
<dbReference type="NCBIfam" id="TIGR00835">
    <property type="entry name" value="agcS"/>
    <property type="match status" value="1"/>
</dbReference>
<comment type="subcellular location">
    <subcellularLocation>
        <location evidence="1 8">Cell membrane</location>
        <topology evidence="1 8">Multi-pass membrane protein</topology>
    </subcellularLocation>
</comment>
<proteinExistence type="inferred from homology"/>
<dbReference type="Gene3D" id="1.20.1740.10">
    <property type="entry name" value="Amino acid/polyamine transporter I"/>
    <property type="match status" value="1"/>
</dbReference>
<evidence type="ECO:0000256" key="5">
    <source>
        <dbReference type="ARBA" id="ARBA00022692"/>
    </source>
</evidence>
<accession>A0ABX8Z225</accession>
<name>A0ABX8Z225_9BACT</name>
<feature type="transmembrane region" description="Helical" evidence="8">
    <location>
        <begin position="69"/>
        <end position="91"/>
    </location>
</feature>
<reference evidence="9 10" key="1">
    <citation type="submission" date="2021-05" db="EMBL/GenBank/DDBJ databases">
        <title>Ecology and evolution of chlamydial symbionts of arthropods.</title>
        <authorList>
            <person name="Halter T."/>
            <person name="Sixt B.S."/>
            <person name="Toenshoff E.R."/>
            <person name="Koestlbacher S."/>
            <person name="Schulz F."/>
            <person name="Kostanjsek R."/>
            <person name="Collingro A."/>
            <person name="Hendrickx F."/>
            <person name="Horn M."/>
        </authorList>
    </citation>
    <scope>NUCLEOTIDE SEQUENCE [LARGE SCALE GENOMIC DNA]</scope>
    <source>
        <strain evidence="9 10">15C</strain>
    </source>
</reference>
<feature type="transmembrane region" description="Helical" evidence="8">
    <location>
        <begin position="397"/>
        <end position="416"/>
    </location>
</feature>
<dbReference type="RefSeq" id="WP_194845289.1">
    <property type="nucleotide sequence ID" value="NZ_CP075585.1"/>
</dbReference>
<feature type="transmembrane region" description="Helical" evidence="8">
    <location>
        <begin position="240"/>
        <end position="266"/>
    </location>
</feature>
<dbReference type="PANTHER" id="PTHR30330">
    <property type="entry name" value="AGSS FAMILY TRANSPORTER, SODIUM-ALANINE"/>
    <property type="match status" value="1"/>
</dbReference>
<dbReference type="EMBL" id="CP075585">
    <property type="protein sequence ID" value="QZA58607.1"/>
    <property type="molecule type" value="Genomic_DNA"/>
</dbReference>
<evidence type="ECO:0000313" key="10">
    <source>
        <dbReference type="Proteomes" id="UP000822862"/>
    </source>
</evidence>
<evidence type="ECO:0000256" key="4">
    <source>
        <dbReference type="ARBA" id="ARBA00022475"/>
    </source>
</evidence>
<sequence>MTYKVFVWYLNQLDKWMWSYILFFLLIGVGIFFTIRLKGIQFRYLGYSLKLAFTRSDQDAEGDISQFQALMTALAATIGIGSIAGVATAIVTGGFGAVFWMWMIALVGMATKFIEAILAVKYREIDEKGRMCGGPMYYLANGLQLKWLGVIFSICCLLATLCGGNLIQAHSIAIACTELIPCSVIWPGIIMAVLTAFVLFGGIKNIAKISSLLVPIMALLYIVSGLFILCVRYERIWEGFLTIIQTAFTGQAAVGGFLGASVMMAIQLGAARGISSNEAGMGSAPIAAAAAKTDVPGRQALISMSGVFFSSFVVCTITALVISVTDVLGTIGANGEALNGVALVIQAFRSIIPGGELIVILGVILFGYTTIIGWSYYGEKSMEFLFKGSLQKSYRVLFCFCVFLGSIMSIEIVWPLSDIMNGLMTLPNLIGLIGLSSIACKEAQHFFQLLSQEKKAALN</sequence>
<dbReference type="InterPro" id="IPR001463">
    <property type="entry name" value="Na/Ala_symport"/>
</dbReference>
<keyword evidence="10" id="KW-1185">Reference proteome</keyword>
<keyword evidence="3 8" id="KW-0813">Transport</keyword>
<organism evidence="9 10">
    <name type="scientific">Candidatus Rhabdochlamydia porcellionis</name>
    <dbReference type="NCBI Taxonomy" id="225148"/>
    <lineage>
        <taxon>Bacteria</taxon>
        <taxon>Pseudomonadati</taxon>
        <taxon>Chlamydiota</taxon>
        <taxon>Chlamydiia</taxon>
        <taxon>Parachlamydiales</taxon>
        <taxon>Candidatus Rhabdochlamydiaceae</taxon>
        <taxon>Candidatus Rhabdochlamydia</taxon>
    </lineage>
</organism>
<keyword evidence="7 8" id="KW-0472">Membrane</keyword>